<dbReference type="EMBL" id="NBNE01003060">
    <property type="protein sequence ID" value="OWZ08684.1"/>
    <property type="molecule type" value="Genomic_DNA"/>
</dbReference>
<evidence type="ECO:0000256" key="3">
    <source>
        <dbReference type="ARBA" id="ARBA00023002"/>
    </source>
</evidence>
<feature type="domain" description="NADP-dependent oxidoreductase" evidence="4">
    <location>
        <begin position="38"/>
        <end position="175"/>
    </location>
</feature>
<dbReference type="PANTHER" id="PTHR43150:SF2">
    <property type="entry name" value="HYPERKINETIC, ISOFORM M"/>
    <property type="match status" value="1"/>
</dbReference>
<evidence type="ECO:0000313" key="5">
    <source>
        <dbReference type="EMBL" id="OWZ08684.1"/>
    </source>
</evidence>
<evidence type="ECO:0000256" key="1">
    <source>
        <dbReference type="ARBA" id="ARBA00006515"/>
    </source>
</evidence>
<dbReference type="GO" id="GO:0016491">
    <property type="term" value="F:oxidoreductase activity"/>
    <property type="evidence" value="ECO:0007669"/>
    <property type="project" value="UniProtKB-KW"/>
</dbReference>
<dbReference type="InterPro" id="IPR023210">
    <property type="entry name" value="NADP_OxRdtase_dom"/>
</dbReference>
<dbReference type="SUPFAM" id="SSF51430">
    <property type="entry name" value="NAD(P)-linked oxidoreductase"/>
    <property type="match status" value="1"/>
</dbReference>
<dbReference type="InterPro" id="IPR036812">
    <property type="entry name" value="NAD(P)_OxRdtase_dom_sf"/>
</dbReference>
<dbReference type="AlphaFoldDB" id="A0A225VU68"/>
<keyword evidence="2" id="KW-0521">NADP</keyword>
<dbReference type="Gene3D" id="3.20.20.100">
    <property type="entry name" value="NADP-dependent oxidoreductase domain"/>
    <property type="match status" value="2"/>
</dbReference>
<accession>A0A225VU68</accession>
<evidence type="ECO:0000313" key="6">
    <source>
        <dbReference type="Proteomes" id="UP000198211"/>
    </source>
</evidence>
<reference evidence="6" key="1">
    <citation type="submission" date="2017-03" db="EMBL/GenBank/DDBJ databases">
        <title>Phytopthora megakarya and P. palmivora, two closely related causual agents of cacao black pod achieved similar genome size and gene model numbers by different mechanisms.</title>
        <authorList>
            <person name="Ali S."/>
            <person name="Shao J."/>
            <person name="Larry D.J."/>
            <person name="Kronmiller B."/>
            <person name="Shen D."/>
            <person name="Strem M.D."/>
            <person name="Melnick R.L."/>
            <person name="Guiltinan M.J."/>
            <person name="Tyler B.M."/>
            <person name="Meinhardt L.W."/>
            <person name="Bailey B.A."/>
        </authorList>
    </citation>
    <scope>NUCLEOTIDE SEQUENCE [LARGE SCALE GENOMIC DNA]</scope>
    <source>
        <strain evidence="6">zdho120</strain>
    </source>
</reference>
<keyword evidence="5" id="KW-0406">Ion transport</keyword>
<dbReference type="STRING" id="4795.A0A225VU68"/>
<comment type="similarity">
    <text evidence="1">Belongs to the shaker potassium channel beta subunit family.</text>
</comment>
<keyword evidence="6" id="KW-1185">Reference proteome</keyword>
<dbReference type="OrthoDB" id="2310150at2759"/>
<dbReference type="PANTHER" id="PTHR43150">
    <property type="entry name" value="HYPERKINETIC, ISOFORM M"/>
    <property type="match status" value="1"/>
</dbReference>
<proteinExistence type="inferred from homology"/>
<organism evidence="5 6">
    <name type="scientific">Phytophthora megakarya</name>
    <dbReference type="NCBI Taxonomy" id="4795"/>
    <lineage>
        <taxon>Eukaryota</taxon>
        <taxon>Sar</taxon>
        <taxon>Stramenopiles</taxon>
        <taxon>Oomycota</taxon>
        <taxon>Peronosporomycetes</taxon>
        <taxon>Peronosporales</taxon>
        <taxon>Peronosporaceae</taxon>
        <taxon>Phytophthora</taxon>
    </lineage>
</organism>
<keyword evidence="5" id="KW-0407">Ion channel</keyword>
<comment type="caution">
    <text evidence="5">The sequence shown here is derived from an EMBL/GenBank/DDBJ whole genome shotgun (WGS) entry which is preliminary data.</text>
</comment>
<sequence length="271" mass="30203">MAPAASDTKSSRMTYRFLGNSGLMVSKLSLDSWMDVNDKYTADAWYDMMKLSFEHGINFFDNAEAYGGGIAEKNMGAVIKKGIAEATWSSEDFVITTKLFFGAKEGFTGRKHILEGTKASFKRFEQEYVNVIFCHRADSRTPIEETIRVMNYVINQGWTFYWGTSQWSSAVIIEACEIADRLGLANKLKPVADKLGISMAELALAWCVSNENVSTVMIGAKTPAQPKQNLKAIEAVDKITSDIKAEIDELVPFVPELPKPDGSEMIREQHL</sequence>
<dbReference type="InterPro" id="IPR005399">
    <property type="entry name" value="K_chnl_volt-dep_bsu_KCNAB-rel"/>
</dbReference>
<protein>
    <submittedName>
        <fullName evidence="5">Voltage-gated potassium channel subunit beta-2</fullName>
    </submittedName>
</protein>
<evidence type="ECO:0000259" key="4">
    <source>
        <dbReference type="Pfam" id="PF00248"/>
    </source>
</evidence>
<dbReference type="Pfam" id="PF00248">
    <property type="entry name" value="Aldo_ket_red"/>
    <property type="match status" value="2"/>
</dbReference>
<keyword evidence="3" id="KW-0560">Oxidoreductase</keyword>
<evidence type="ECO:0000256" key="2">
    <source>
        <dbReference type="ARBA" id="ARBA00022857"/>
    </source>
</evidence>
<gene>
    <name evidence="5" type="ORF">PHMEG_00018733</name>
</gene>
<dbReference type="Proteomes" id="UP000198211">
    <property type="component" value="Unassembled WGS sequence"/>
</dbReference>
<keyword evidence="5" id="KW-0813">Transport</keyword>
<name>A0A225VU68_9STRA</name>
<dbReference type="GO" id="GO:0034220">
    <property type="term" value="P:monoatomic ion transmembrane transport"/>
    <property type="evidence" value="ECO:0007669"/>
    <property type="project" value="UniProtKB-KW"/>
</dbReference>
<feature type="domain" description="NADP-dependent oxidoreductase" evidence="4">
    <location>
        <begin position="183"/>
        <end position="250"/>
    </location>
</feature>